<keyword evidence="2" id="KW-1185">Reference proteome</keyword>
<sequence length="442" mass="50438">MRVIFVALSKFSVGELHNALCVAQQLQRRGAEVLFLTPPEQQAYAEAAGMQVRVLPLKLHQQIQEVIEDFRPDAVVLADYYLLDIESEILDLEALLRLPVPCATFDSFRWAPEPRTVENRLIRPQDERLFKGKFDRLARVRALPEGVQILRACPVNVPTKPEGRVISLKMYEQPFTITEARRREVRQRLGVREDGEKLVMFAKASWALKAMYYRMLQSGGRAARLTYSYEDFLQELLIHYIAEVDAPVTVVGVMPQGKGEVYRQEQRRFVSMPFLPMNEFTELVLSCDLFVTDNMPSSATTRAVFGRVPVIVLTNTLLTGTQDGSPLTFPEHLRLSEEGAALIQKWNSLLHGGIYPFTIYPNGWIDELRPLFQNNPYCTTLVQAEMYALSETAHCFAELLCNRKAREVLQARQQAYIEQVVGLPPTYDLFETWIATMKGVYA</sequence>
<comment type="caution">
    <text evidence="1">The sequence shown here is derived from an EMBL/GenBank/DDBJ whole genome shotgun (WGS) entry which is preliminary data.</text>
</comment>
<dbReference type="Pfam" id="PF19892">
    <property type="entry name" value="DUF6365"/>
    <property type="match status" value="1"/>
</dbReference>
<evidence type="ECO:0008006" key="3">
    <source>
        <dbReference type="Google" id="ProtNLM"/>
    </source>
</evidence>
<dbReference type="OrthoDB" id="4121183at2"/>
<evidence type="ECO:0000313" key="1">
    <source>
        <dbReference type="EMBL" id="PZW22846.1"/>
    </source>
</evidence>
<dbReference type="Proteomes" id="UP000248806">
    <property type="component" value="Unassembled WGS sequence"/>
</dbReference>
<organism evidence="1 2">
    <name type="scientific">Thermosporothrix hazakensis</name>
    <dbReference type="NCBI Taxonomy" id="644383"/>
    <lineage>
        <taxon>Bacteria</taxon>
        <taxon>Bacillati</taxon>
        <taxon>Chloroflexota</taxon>
        <taxon>Ktedonobacteria</taxon>
        <taxon>Ktedonobacterales</taxon>
        <taxon>Thermosporotrichaceae</taxon>
        <taxon>Thermosporothrix</taxon>
    </lineage>
</organism>
<dbReference type="Gene3D" id="3.40.50.2000">
    <property type="entry name" value="Glycogen Phosphorylase B"/>
    <property type="match status" value="1"/>
</dbReference>
<dbReference type="RefSeq" id="WP_137686249.1">
    <property type="nucleotide sequence ID" value="NZ_BIFX01000001.1"/>
</dbReference>
<dbReference type="AlphaFoldDB" id="A0A326TZF3"/>
<protein>
    <recommendedName>
        <fullName evidence="3">Glycosyl transferase family 1</fullName>
    </recommendedName>
</protein>
<name>A0A326TZF3_THEHA</name>
<accession>A0A326TZF3</accession>
<proteinExistence type="predicted"/>
<dbReference type="SUPFAM" id="SSF53756">
    <property type="entry name" value="UDP-Glycosyltransferase/glycogen phosphorylase"/>
    <property type="match status" value="1"/>
</dbReference>
<evidence type="ECO:0000313" key="2">
    <source>
        <dbReference type="Proteomes" id="UP000248806"/>
    </source>
</evidence>
<dbReference type="EMBL" id="QKUF01000030">
    <property type="protein sequence ID" value="PZW22846.1"/>
    <property type="molecule type" value="Genomic_DNA"/>
</dbReference>
<reference evidence="1 2" key="1">
    <citation type="submission" date="2018-06" db="EMBL/GenBank/DDBJ databases">
        <title>Genomic Encyclopedia of Archaeal and Bacterial Type Strains, Phase II (KMG-II): from individual species to whole genera.</title>
        <authorList>
            <person name="Goeker M."/>
        </authorList>
    </citation>
    <scope>NUCLEOTIDE SEQUENCE [LARGE SCALE GENOMIC DNA]</scope>
    <source>
        <strain evidence="1 2">ATCC BAA-1881</strain>
    </source>
</reference>
<dbReference type="InterPro" id="IPR045945">
    <property type="entry name" value="DUF6365"/>
</dbReference>
<gene>
    <name evidence="1" type="ORF">EI42_05297</name>
</gene>